<reference evidence="2 3" key="1">
    <citation type="submission" date="2020-05" db="EMBL/GenBank/DDBJ databases">
        <title>Draft genome sequence of Desulfovibrio sp. strain HN2T.</title>
        <authorList>
            <person name="Ueno A."/>
            <person name="Tamazawa S."/>
            <person name="Tamamura S."/>
            <person name="Murakami T."/>
            <person name="Kiyama T."/>
            <person name="Inomata H."/>
            <person name="Amano Y."/>
            <person name="Miyakawa K."/>
            <person name="Tamaki H."/>
            <person name="Naganuma T."/>
            <person name="Kaneko K."/>
        </authorList>
    </citation>
    <scope>NUCLEOTIDE SEQUENCE [LARGE SCALE GENOMIC DNA]</scope>
    <source>
        <strain evidence="2 3">HN2</strain>
    </source>
</reference>
<evidence type="ECO:0000313" key="3">
    <source>
        <dbReference type="Proteomes" id="UP000503840"/>
    </source>
</evidence>
<dbReference type="InterPro" id="IPR036116">
    <property type="entry name" value="FN3_sf"/>
</dbReference>
<protein>
    <recommendedName>
        <fullName evidence="1">Fibronectin type-III domain-containing protein</fullName>
    </recommendedName>
</protein>
<dbReference type="CDD" id="cd00063">
    <property type="entry name" value="FN3"/>
    <property type="match status" value="1"/>
</dbReference>
<evidence type="ECO:0000313" key="2">
    <source>
        <dbReference type="EMBL" id="GFM34458.1"/>
    </source>
</evidence>
<dbReference type="RefSeq" id="WP_174406050.1">
    <property type="nucleotide sequence ID" value="NZ_BLVO01000013.1"/>
</dbReference>
<dbReference type="Proteomes" id="UP000503840">
    <property type="component" value="Unassembled WGS sequence"/>
</dbReference>
<dbReference type="PROSITE" id="PS50853">
    <property type="entry name" value="FN3"/>
    <property type="match status" value="1"/>
</dbReference>
<feature type="domain" description="Fibronectin type-III" evidence="1">
    <location>
        <begin position="397"/>
        <end position="487"/>
    </location>
</feature>
<dbReference type="InterPro" id="IPR003961">
    <property type="entry name" value="FN3_dom"/>
</dbReference>
<dbReference type="SUPFAM" id="SSF49265">
    <property type="entry name" value="Fibronectin type III"/>
    <property type="match status" value="1"/>
</dbReference>
<dbReference type="InterPro" id="IPR013783">
    <property type="entry name" value="Ig-like_fold"/>
</dbReference>
<dbReference type="PANTHER" id="PTHR41339">
    <property type="entry name" value="LIPL48"/>
    <property type="match status" value="1"/>
</dbReference>
<dbReference type="SMART" id="SM00060">
    <property type="entry name" value="FN3"/>
    <property type="match status" value="1"/>
</dbReference>
<dbReference type="AlphaFoldDB" id="A0A7J0BLL5"/>
<dbReference type="Gene3D" id="2.60.40.10">
    <property type="entry name" value="Immunoglobulins"/>
    <property type="match status" value="1"/>
</dbReference>
<proteinExistence type="predicted"/>
<dbReference type="Gene3D" id="3.40.50.10610">
    <property type="entry name" value="ABC-type transport auxiliary lipoprotein component"/>
    <property type="match status" value="1"/>
</dbReference>
<organism evidence="2 3">
    <name type="scientific">Desulfovibrio subterraneus</name>
    <dbReference type="NCBI Taxonomy" id="2718620"/>
    <lineage>
        <taxon>Bacteria</taxon>
        <taxon>Pseudomonadati</taxon>
        <taxon>Thermodesulfobacteriota</taxon>
        <taxon>Desulfovibrionia</taxon>
        <taxon>Desulfovibrionales</taxon>
        <taxon>Desulfovibrionaceae</taxon>
        <taxon>Desulfovibrio</taxon>
    </lineage>
</organism>
<name>A0A7J0BLL5_9BACT</name>
<comment type="caution">
    <text evidence="2">The sequence shown here is derived from an EMBL/GenBank/DDBJ whole genome shotgun (WGS) entry which is preliminary data.</text>
</comment>
<gene>
    <name evidence="2" type="ORF">DSM101010T_28230</name>
</gene>
<sequence length="710" mass="76792">MHASRKQGAGNALPAQLALFTMFVLFAALLSASGCAVGDRKSGTLIMTSDAFNMFNGEYEVLPAMQTHAPRSIAVLPFTGNATLWQSVPENYSPTDLARRGIYNHVASLPFSDQELRETDRLLANAHLDATAAYVLLEKDPKKLRSVLGVDAVLSGEVTAFNRVFLGVFSQVAVGCEVRLTDLDSGGVLWRAKHISREFGGGVGIDPISLALSTLASAWNIRDEQYERKTDDLFREIIQSLEQSLPENLQRRVPPTPKLDFFALVSQAHYFRAGDTLRFRIVGDAGCEAYVDMPGYKAAIPLAPLPEELKYAGLAPALASLKARMQQAGTPITQEQEQALSQWLQRRTVYEGTVTVAPDDLAMNILPRGYLITPAGGITGAFADRQPLVIDAKSPLPPSGLKVTALNGGAELEWKPSPTPDVQQYDIYMSTGEEVAFTRLRSSGDISTTVASLRNFIPVRFRVVAVDAAGNESAPTRMQRVIPVPEKELADSRPAPQQLSGTITGPLRLSAMHSPYTVHDMVSIVEGGGLYIEPGVTIRFASGTGITLEGGYLRAEGESTRPIRFMPISDNAPAGSWKGIVIRGQARASLQHVYIIRATTGVDISGAAAPLQHVDIELAATAGVRIRENARVEIYCSRIVRCSGMGAIVTEGKGAIVTLRHCVLQGNTPFDIQNYSPLTQDISENYWPEAPKVLGNVVTSPQLTEVPDCR</sequence>
<keyword evidence="3" id="KW-1185">Reference proteome</keyword>
<dbReference type="PROSITE" id="PS51257">
    <property type="entry name" value="PROKAR_LIPOPROTEIN"/>
    <property type="match status" value="1"/>
</dbReference>
<evidence type="ECO:0000259" key="1">
    <source>
        <dbReference type="PROSITE" id="PS50853"/>
    </source>
</evidence>
<accession>A0A7J0BLL5</accession>
<dbReference type="EMBL" id="BLVO01000013">
    <property type="protein sequence ID" value="GFM34458.1"/>
    <property type="molecule type" value="Genomic_DNA"/>
</dbReference>
<dbReference type="PANTHER" id="PTHR41339:SF1">
    <property type="entry name" value="SECRETED PROTEIN"/>
    <property type="match status" value="1"/>
</dbReference>